<dbReference type="EMBL" id="CP000575">
    <property type="protein sequence ID" value="ABN69157.1"/>
    <property type="molecule type" value="Genomic_DNA"/>
</dbReference>
<dbReference type="InterPro" id="IPR014721">
    <property type="entry name" value="Ribsml_uS5_D2-typ_fold_subgr"/>
</dbReference>
<dbReference type="AlphaFoldDB" id="A3DKJ7"/>
<dbReference type="KEGG" id="smr:Smar_0044"/>
<accession>A3DKJ7</accession>
<sequence length="655" mass="73746">MQYLRLVSSMLVFLIILSAIFMVNAYPANITIHTFRKSVVVYAPAVTRSGEGAVLRVNLTIVYPGSGMVYFSARPLVEPDTQATARIAAYVASTVTGQNFYSYDYYVVMTSNSLVVGGPSAGGLMTIGFISLFLNKTLNPNVTMTGMINPDGSIGPVGGLLGKLHAVAKSGFKVFLIPVGQRIVYVEKRIVKRVLWGYYETIKYVPVDLVKEGEKLNVTVIEVGNIFDAMKYFLGVNVKPIKSSKIIMNNTVLNIIDKFAWENYVRSMNLFNESKKLFNQLDLFTRIQLYDQIKNVEKMNYQLKQLIDENLSIASFIYSNKVLKENIYINWLYKSILGKLNLENTISMINETIKDLHDKLSTTGPGLNPLLIESHGLYFQALTNYIELLSKNNASFTTGDIEKLADVAVKLYFSDQLLNISSMFSKKYINITDSFMTLYSLSDSVVSYAYSLANDIGGGNQYIVEALNYFQDAINAYTTNYTVASIGLLIDSIVYADIGIETLFIQNNTVYSNITMYLMREHLIYYNLTTIKDYMNYTFMASNQYMYINDYVDSMYTLLKGIMYASIFMSNNTSLNIVENTVFLPSSTPVNNPNNRTETPTSRSTSNSTRINEINTNIQDTVYYVLGLITGFALGLITYYIYSVTKRKKGESLNI</sequence>
<reference evidence="6" key="1">
    <citation type="journal article" date="2009" name="BMC Genomics">
        <title>The complete genome sequence of Staphylothermus marinus reveals differences in sulfur metabolism among heterotrophic Crenarchaeota.</title>
        <authorList>
            <person name="Anderson I.J."/>
            <person name="Dharmarajan L."/>
            <person name="Rodriguez J."/>
            <person name="Hooper S."/>
            <person name="Porat I."/>
            <person name="Ulrich L.E."/>
            <person name="Elkins J.G."/>
            <person name="Mavromatis K."/>
            <person name="Sun H."/>
            <person name="Land M."/>
            <person name="Lapidus A."/>
            <person name="Lucas S."/>
            <person name="Barry K."/>
            <person name="Huber H."/>
            <person name="Zhulin I.B."/>
            <person name="Whitman W.B."/>
            <person name="Mukhopadhyay B."/>
            <person name="Woese C."/>
            <person name="Bristow J."/>
            <person name="Kyrpides N."/>
        </authorList>
    </citation>
    <scope>NUCLEOTIDE SEQUENCE [LARGE SCALE GENOMIC DNA]</scope>
    <source>
        <strain evidence="6">ATCC 43588 / DSM 3639 / JCM 9404 / F1</strain>
    </source>
</reference>
<dbReference type="GO" id="GO:0004176">
    <property type="term" value="F:ATP-dependent peptidase activity"/>
    <property type="evidence" value="ECO:0007669"/>
    <property type="project" value="InterPro"/>
</dbReference>
<organism evidence="5 6">
    <name type="scientific">Staphylothermus marinus (strain ATCC 43588 / DSM 3639 / JCM 9404 / F1)</name>
    <dbReference type="NCBI Taxonomy" id="399550"/>
    <lineage>
        <taxon>Archaea</taxon>
        <taxon>Thermoproteota</taxon>
        <taxon>Thermoprotei</taxon>
        <taxon>Desulfurococcales</taxon>
        <taxon>Desulfurococcaceae</taxon>
        <taxon>Staphylothermus</taxon>
    </lineage>
</organism>
<evidence type="ECO:0000313" key="6">
    <source>
        <dbReference type="Proteomes" id="UP000000254"/>
    </source>
</evidence>
<reference evidence="5 6" key="2">
    <citation type="journal article" date="2009" name="Stand. Genomic Sci.">
        <title>Complete genome sequence of Staphylothermus marinus Stetter and Fiala 1986 type strain F1.</title>
        <authorList>
            <person name="Anderson I.J."/>
            <person name="Sun H."/>
            <person name="Lapidus A."/>
            <person name="Copeland A."/>
            <person name="Glavina Del Rio T."/>
            <person name="Tice H."/>
            <person name="Dalin E."/>
            <person name="Lucas S."/>
            <person name="Barry K."/>
            <person name="Land M."/>
            <person name="Richardson P."/>
            <person name="Huber H."/>
            <person name="Kyrpides N.C."/>
        </authorList>
    </citation>
    <scope>NUCLEOTIDE SEQUENCE [LARGE SCALE GENOMIC DNA]</scope>
    <source>
        <strain evidence="6">ATCC 43588 / DSM 3639 / JCM 9404 / F1</strain>
    </source>
</reference>
<name>A3DKJ7_STAMF</name>
<keyword evidence="3" id="KW-0472">Membrane</keyword>
<dbReference type="GO" id="GO:0030163">
    <property type="term" value="P:protein catabolic process"/>
    <property type="evidence" value="ECO:0007669"/>
    <property type="project" value="InterPro"/>
</dbReference>
<keyword evidence="3" id="KW-1133">Transmembrane helix</keyword>
<dbReference type="Proteomes" id="UP000000254">
    <property type="component" value="Chromosome"/>
</dbReference>
<dbReference type="GO" id="GO:0016020">
    <property type="term" value="C:membrane"/>
    <property type="evidence" value="ECO:0007669"/>
    <property type="project" value="UniProtKB-SubCell"/>
</dbReference>
<evidence type="ECO:0000256" key="2">
    <source>
        <dbReference type="SAM" id="MobiDB-lite"/>
    </source>
</evidence>
<dbReference type="Pfam" id="PF05362">
    <property type="entry name" value="Lon_C"/>
    <property type="match status" value="1"/>
</dbReference>
<protein>
    <submittedName>
        <fullName evidence="5">Serine proteases-like protein</fullName>
    </submittedName>
</protein>
<dbReference type="PANTHER" id="PTHR10046">
    <property type="entry name" value="ATP DEPENDENT LON PROTEASE FAMILY MEMBER"/>
    <property type="match status" value="1"/>
</dbReference>
<feature type="region of interest" description="Disordered" evidence="2">
    <location>
        <begin position="588"/>
        <end position="608"/>
    </location>
</feature>
<dbReference type="SUPFAM" id="SSF54211">
    <property type="entry name" value="Ribosomal protein S5 domain 2-like"/>
    <property type="match status" value="1"/>
</dbReference>
<dbReference type="STRING" id="399550.Smar_0044"/>
<keyword evidence="5" id="KW-0378">Hydrolase</keyword>
<dbReference type="Gene3D" id="3.30.230.10">
    <property type="match status" value="1"/>
</dbReference>
<keyword evidence="3" id="KW-0812">Transmembrane</keyword>
<evidence type="ECO:0000256" key="1">
    <source>
        <dbReference type="ARBA" id="ARBA00004141"/>
    </source>
</evidence>
<evidence type="ECO:0000313" key="5">
    <source>
        <dbReference type="EMBL" id="ABN69157.1"/>
    </source>
</evidence>
<gene>
    <name evidence="5" type="ordered locus">Smar_0044</name>
</gene>
<feature type="compositionally biased region" description="Low complexity" evidence="2">
    <location>
        <begin position="594"/>
        <end position="608"/>
    </location>
</feature>
<dbReference type="GO" id="GO:0004252">
    <property type="term" value="F:serine-type endopeptidase activity"/>
    <property type="evidence" value="ECO:0007669"/>
    <property type="project" value="InterPro"/>
</dbReference>
<dbReference type="PROSITE" id="PS51786">
    <property type="entry name" value="LON_PROTEOLYTIC"/>
    <property type="match status" value="1"/>
</dbReference>
<dbReference type="HOGENOM" id="CLU_027628_0_0_2"/>
<dbReference type="OrthoDB" id="15525at2157"/>
<feature type="transmembrane region" description="Helical" evidence="3">
    <location>
        <begin position="622"/>
        <end position="642"/>
    </location>
</feature>
<evidence type="ECO:0000259" key="4">
    <source>
        <dbReference type="PROSITE" id="PS51786"/>
    </source>
</evidence>
<keyword evidence="5" id="KW-0645">Protease</keyword>
<proteinExistence type="predicted"/>
<dbReference type="InterPro" id="IPR008269">
    <property type="entry name" value="Lon_proteolytic"/>
</dbReference>
<dbReference type="eggNOG" id="arCOG01937">
    <property type="taxonomic scope" value="Archaea"/>
</dbReference>
<dbReference type="InterPro" id="IPR020568">
    <property type="entry name" value="Ribosomal_Su5_D2-typ_SF"/>
</dbReference>
<comment type="subcellular location">
    <subcellularLocation>
        <location evidence="1">Membrane</location>
        <topology evidence="1">Multi-pass membrane protein</topology>
    </subcellularLocation>
</comment>
<feature type="domain" description="Lon proteolytic" evidence="4">
    <location>
        <begin position="35"/>
        <end position="236"/>
    </location>
</feature>
<dbReference type="GO" id="GO:0005524">
    <property type="term" value="F:ATP binding"/>
    <property type="evidence" value="ECO:0007669"/>
    <property type="project" value="InterPro"/>
</dbReference>
<keyword evidence="6" id="KW-1185">Reference proteome</keyword>
<evidence type="ECO:0000256" key="3">
    <source>
        <dbReference type="SAM" id="Phobius"/>
    </source>
</evidence>
<dbReference type="MEROPS" id="S16.A12"/>
<dbReference type="InterPro" id="IPR027065">
    <property type="entry name" value="Lon_Prtase"/>
</dbReference>
<dbReference type="GO" id="GO:0006508">
    <property type="term" value="P:proteolysis"/>
    <property type="evidence" value="ECO:0007669"/>
    <property type="project" value="UniProtKB-KW"/>
</dbReference>